<evidence type="ECO:0000313" key="2">
    <source>
        <dbReference type="Proteomes" id="UP000267342"/>
    </source>
</evidence>
<dbReference type="RefSeq" id="WP_027705021.1">
    <property type="nucleotide sequence ID" value="NZ_AP018933.1"/>
</dbReference>
<dbReference type="InterPro" id="IPR006441">
    <property type="entry name" value="Phage_P2_GpN"/>
</dbReference>
<dbReference type="AlphaFoldDB" id="A0A348HI63"/>
<dbReference type="Proteomes" id="UP000267342">
    <property type="component" value="Chromosome"/>
</dbReference>
<dbReference type="EMBL" id="AP018933">
    <property type="protein sequence ID" value="BBG31315.1"/>
    <property type="molecule type" value="Genomic_DNA"/>
</dbReference>
<dbReference type="KEGG" id="zpl:ZBT109_2585"/>
<organism evidence="1 2">
    <name type="scientific">Zymobacter palmae</name>
    <dbReference type="NCBI Taxonomy" id="33074"/>
    <lineage>
        <taxon>Bacteria</taxon>
        <taxon>Pseudomonadati</taxon>
        <taxon>Pseudomonadota</taxon>
        <taxon>Gammaproteobacteria</taxon>
        <taxon>Oceanospirillales</taxon>
        <taxon>Halomonadaceae</taxon>
        <taxon>Zymobacter group</taxon>
        <taxon>Zymobacter</taxon>
    </lineage>
</organism>
<keyword evidence="2" id="KW-1185">Reference proteome</keyword>
<accession>A0A348HI63</accession>
<sequence length="335" mass="37965">MRTPTRQKFSALKDQIAHLNGISDASEKFTVEPSVQQRLETNMQESSDFLSQINMVGVSEQMGERLGLGVSGPIAGRTNTDEKERATRDVTTLDENGYLCVQTNFDTHIRYQQLDAWAKFPDFQTRVRDIILKRQALDRIAIGWNGVRADKTTDLVANPLLQDVNIGWLQKYREHAPKRVMSSGKEAGKITIGVGGDYANIDALVMDAVNELIDPWYQEDPDLVVLVGRKLLHDKYFPLIQKYDQPTESRALDMMVSQRRIGGLQANKVPFMLDKGIFITSLSNLSLYWQEGSRRRVVVDNAKRDRIENFESSNDAYVVEDYGFGCLIENIEVIA</sequence>
<protein>
    <submittedName>
        <fullName evidence="1">DNA polymerase III, alpha subunit</fullName>
    </submittedName>
</protein>
<proteinExistence type="predicted"/>
<dbReference type="STRING" id="1123510.GCA_000620025_01746"/>
<reference evidence="1 2" key="1">
    <citation type="submission" date="2018-09" db="EMBL/GenBank/DDBJ databases">
        <title>Zymobacter palmae IAM14233 (=T109) whole genome analysis.</title>
        <authorList>
            <person name="Yanase H."/>
        </authorList>
    </citation>
    <scope>NUCLEOTIDE SEQUENCE [LARGE SCALE GENOMIC DNA]</scope>
    <source>
        <strain evidence="1 2">IAM14233</strain>
    </source>
</reference>
<name>A0A348HI63_9GAMM</name>
<dbReference type="NCBIfam" id="TIGR01551">
    <property type="entry name" value="major_capsid_P2"/>
    <property type="match status" value="1"/>
</dbReference>
<gene>
    <name evidence="1" type="ORF">ZBT109_2585</name>
</gene>
<dbReference type="Pfam" id="PF05125">
    <property type="entry name" value="Phage_cap_P2"/>
    <property type="match status" value="1"/>
</dbReference>
<evidence type="ECO:0000313" key="1">
    <source>
        <dbReference type="EMBL" id="BBG31315.1"/>
    </source>
</evidence>
<dbReference type="OrthoDB" id="5464529at2"/>